<sequence>MSMKYGTVHTIWANAGLDFTSIMKANVKAIILAGVYTLQSNRSRFKKYEVSAICPLCIADIEDTEHSPLQCSSTDTVRRPFITKLRTLLCDIDHEIENLVFSNKSVLLKVILDVSSPQISISIQAILLMEKIEAISTGVVYALHHRRCAKLDLASS</sequence>
<accession>A0A6J8AGE3</accession>
<dbReference type="AlphaFoldDB" id="A0A6J8AGE3"/>
<proteinExistence type="predicted"/>
<evidence type="ECO:0008006" key="3">
    <source>
        <dbReference type="Google" id="ProtNLM"/>
    </source>
</evidence>
<dbReference type="Proteomes" id="UP000507470">
    <property type="component" value="Unassembled WGS sequence"/>
</dbReference>
<organism evidence="1 2">
    <name type="scientific">Mytilus coruscus</name>
    <name type="common">Sea mussel</name>
    <dbReference type="NCBI Taxonomy" id="42192"/>
    <lineage>
        <taxon>Eukaryota</taxon>
        <taxon>Metazoa</taxon>
        <taxon>Spiralia</taxon>
        <taxon>Lophotrochozoa</taxon>
        <taxon>Mollusca</taxon>
        <taxon>Bivalvia</taxon>
        <taxon>Autobranchia</taxon>
        <taxon>Pteriomorphia</taxon>
        <taxon>Mytilida</taxon>
        <taxon>Mytiloidea</taxon>
        <taxon>Mytilidae</taxon>
        <taxon>Mytilinae</taxon>
        <taxon>Mytilus</taxon>
    </lineage>
</organism>
<gene>
    <name evidence="1" type="ORF">MCOR_7474</name>
</gene>
<evidence type="ECO:0000313" key="2">
    <source>
        <dbReference type="Proteomes" id="UP000507470"/>
    </source>
</evidence>
<evidence type="ECO:0000313" key="1">
    <source>
        <dbReference type="EMBL" id="CAC5367641.1"/>
    </source>
</evidence>
<reference evidence="1 2" key="1">
    <citation type="submission" date="2020-06" db="EMBL/GenBank/DDBJ databases">
        <authorList>
            <person name="Li R."/>
            <person name="Bekaert M."/>
        </authorList>
    </citation>
    <scope>NUCLEOTIDE SEQUENCE [LARGE SCALE GENOMIC DNA]</scope>
    <source>
        <strain evidence="2">wild</strain>
    </source>
</reference>
<dbReference type="OrthoDB" id="6129658at2759"/>
<keyword evidence="2" id="KW-1185">Reference proteome</keyword>
<name>A0A6J8AGE3_MYTCO</name>
<protein>
    <recommendedName>
        <fullName evidence="3">Reverse transcriptase zinc-binding domain-containing protein</fullName>
    </recommendedName>
</protein>
<dbReference type="EMBL" id="CACVKT020001364">
    <property type="protein sequence ID" value="CAC5367641.1"/>
    <property type="molecule type" value="Genomic_DNA"/>
</dbReference>